<evidence type="ECO:0000313" key="2">
    <source>
        <dbReference type="EMBL" id="CAH15326.1"/>
    </source>
</evidence>
<dbReference type="AlphaFoldDB" id="Q5WXK6"/>
<evidence type="ECO:0000256" key="1">
    <source>
        <dbReference type="SAM" id="SignalP"/>
    </source>
</evidence>
<dbReference type="KEGG" id="lpf:lpl1089"/>
<reference evidence="2 3" key="1">
    <citation type="journal article" date="2004" name="Nat. Genet.">
        <title>Evidence in the Legionella pneumophila genome for exploitation of host cell functions and high genome plasticity.</title>
        <authorList>
            <person name="Cazalet C."/>
            <person name="Rusniok C."/>
            <person name="Bruggemann H."/>
            <person name="Zidane N."/>
            <person name="Magnier A."/>
            <person name="Ma L."/>
            <person name="Tichit M."/>
            <person name="Jarraud S."/>
            <person name="Bouchier C."/>
            <person name="Vandenesch F."/>
            <person name="Kunst F."/>
            <person name="Etienne J."/>
            <person name="Glaser P."/>
            <person name="Buchrieser C."/>
        </authorList>
    </citation>
    <scope>NUCLEOTIDE SEQUENCE [LARGE SCALE GENOMIC DNA]</scope>
    <source>
        <strain evidence="2 3">Lens</strain>
    </source>
</reference>
<evidence type="ECO:0008006" key="4">
    <source>
        <dbReference type="Google" id="ProtNLM"/>
    </source>
</evidence>
<feature type="chain" id="PRO_5004263587" description="Rap1a immunity protein domain-containing protein" evidence="1">
    <location>
        <begin position="23"/>
        <end position="128"/>
    </location>
</feature>
<dbReference type="LegioList" id="lpl1089"/>
<dbReference type="Proteomes" id="UP000002517">
    <property type="component" value="Chromosome"/>
</dbReference>
<accession>Q5WXK6</accession>
<dbReference type="HOGENOM" id="CLU_148600_0_0_6"/>
<gene>
    <name evidence="2" type="ordered locus">lpl1089</name>
</gene>
<feature type="signal peptide" evidence="1">
    <location>
        <begin position="1"/>
        <end position="22"/>
    </location>
</feature>
<evidence type="ECO:0000313" key="3">
    <source>
        <dbReference type="Proteomes" id="UP000002517"/>
    </source>
</evidence>
<protein>
    <recommendedName>
        <fullName evidence="4">Rap1a immunity protein domain-containing protein</fullName>
    </recommendedName>
</protein>
<proteinExistence type="predicted"/>
<sequence>MKIKTLLFLLFFSALFSQIVGASTIYTGNDYITLCNDYKYRANKELCDTAIVQAFSVYLVSIELFGGEKKASCYRSFYPFLEKSTGDHAFKFLNNSYKKSPNLRKELLGFGFSVAILTAYPMPKFCEN</sequence>
<dbReference type="EMBL" id="CR628337">
    <property type="protein sequence ID" value="CAH15326.1"/>
    <property type="molecule type" value="Genomic_DNA"/>
</dbReference>
<keyword evidence="1" id="KW-0732">Signal</keyword>
<name>Q5WXK6_LEGPL</name>
<dbReference type="RefSeq" id="WP_011215197.1">
    <property type="nucleotide sequence ID" value="NC_006369.1"/>
</dbReference>
<organism evidence="2 3">
    <name type="scientific">Legionella pneumophila (strain Lens)</name>
    <dbReference type="NCBI Taxonomy" id="297245"/>
    <lineage>
        <taxon>Bacteria</taxon>
        <taxon>Pseudomonadati</taxon>
        <taxon>Pseudomonadota</taxon>
        <taxon>Gammaproteobacteria</taxon>
        <taxon>Legionellales</taxon>
        <taxon>Legionellaceae</taxon>
        <taxon>Legionella</taxon>
    </lineage>
</organism>